<keyword evidence="2" id="KW-1185">Reference proteome</keyword>
<dbReference type="Gene3D" id="3.40.630.30">
    <property type="match status" value="1"/>
</dbReference>
<sequence length="389" mass="44521">MDVRFHPRLADIDAAAWNALRPDDSPFLSHAFLEGLERTGCIRSHWGWQPHHLGLYRDGALIGAAPLYLKGNSHGEFVFDWAWAAAYERSGRDYYPKLLAAVPYSPVSGPRLLAGTSPDPAVQRHLIEAIRGECDRRQLSTAHVNFLQPRDVELFDTPHWLARSDWQFHWHNRAYRDFDDFLDALTHKKRKNIRQERALVARSGVHAQIVQGDELDDAMWRFLHTCYCTTFQEKGNHPALTADFFRHLGQHLPRNVVAIIGYRGATPIAAALCLRDATTLYGRYWGCLETVPGLHFELCYYQGIDYCIRHGLQRFEPGAQGEHKLARGFLPRRTRSFHYVADLRFRQAIADALRHEARAISDYGAELERHSPYADHVCHGAPSDPPEFP</sequence>
<dbReference type="InterPro" id="IPR007434">
    <property type="entry name" value="FemAB-like"/>
</dbReference>
<dbReference type="RefSeq" id="WP_261696972.1">
    <property type="nucleotide sequence ID" value="NZ_CP104694.1"/>
</dbReference>
<dbReference type="PANTHER" id="PTHR47017">
    <property type="entry name" value="ACYL-COA"/>
    <property type="match status" value="1"/>
</dbReference>
<dbReference type="EMBL" id="CP104694">
    <property type="protein sequence ID" value="UXI70021.1"/>
    <property type="molecule type" value="Genomic_DNA"/>
</dbReference>
<proteinExistence type="predicted"/>
<dbReference type="InterPro" id="IPR016181">
    <property type="entry name" value="Acyl_CoA_acyltransferase"/>
</dbReference>
<evidence type="ECO:0000313" key="1">
    <source>
        <dbReference type="EMBL" id="UXI70021.1"/>
    </source>
</evidence>
<accession>A0ABY6BK84</accession>
<organism evidence="1 2">
    <name type="scientific">Tahibacter amnicola</name>
    <dbReference type="NCBI Taxonomy" id="2976241"/>
    <lineage>
        <taxon>Bacteria</taxon>
        <taxon>Pseudomonadati</taxon>
        <taxon>Pseudomonadota</taxon>
        <taxon>Gammaproteobacteria</taxon>
        <taxon>Lysobacterales</taxon>
        <taxon>Rhodanobacteraceae</taxon>
        <taxon>Tahibacter</taxon>
    </lineage>
</organism>
<dbReference type="SUPFAM" id="SSF55729">
    <property type="entry name" value="Acyl-CoA N-acyltransferases (Nat)"/>
    <property type="match status" value="1"/>
</dbReference>
<evidence type="ECO:0000313" key="2">
    <source>
        <dbReference type="Proteomes" id="UP001064632"/>
    </source>
</evidence>
<name>A0ABY6BK84_9GAMM</name>
<dbReference type="Proteomes" id="UP001064632">
    <property type="component" value="Chromosome"/>
</dbReference>
<protein>
    <submittedName>
        <fullName evidence="1">GNAT family N-acetyltransferase</fullName>
    </submittedName>
</protein>
<gene>
    <name evidence="1" type="ORF">N4264_10450</name>
</gene>
<dbReference type="Pfam" id="PF04339">
    <property type="entry name" value="FemAB_like"/>
    <property type="match status" value="1"/>
</dbReference>
<dbReference type="PANTHER" id="PTHR47017:SF1">
    <property type="entry name" value="ACYL-COA"/>
    <property type="match status" value="1"/>
</dbReference>
<reference evidence="1" key="1">
    <citation type="submission" date="2022-09" db="EMBL/GenBank/DDBJ databases">
        <title>Tahibacter sp. nov., isolated from a fresh water.</title>
        <authorList>
            <person name="Baek J.H."/>
            <person name="Lee J.K."/>
            <person name="Kim J.M."/>
            <person name="Jeon C.O."/>
        </authorList>
    </citation>
    <scope>NUCLEOTIDE SEQUENCE</scope>
    <source>
        <strain evidence="1">W38</strain>
    </source>
</reference>